<evidence type="ECO:0000256" key="3">
    <source>
        <dbReference type="ARBA" id="ARBA00022553"/>
    </source>
</evidence>
<keyword evidence="2" id="KW-0963">Cytoplasm</keyword>
<dbReference type="Pfam" id="PF16182">
    <property type="entry name" value="AbLIM_anchor"/>
    <property type="match status" value="1"/>
</dbReference>
<evidence type="ECO:0000256" key="1">
    <source>
        <dbReference type="ARBA" id="ARBA00004496"/>
    </source>
</evidence>
<dbReference type="GO" id="GO:0030032">
    <property type="term" value="P:lamellipodium assembly"/>
    <property type="evidence" value="ECO:0007669"/>
    <property type="project" value="TreeGrafter"/>
</dbReference>
<dbReference type="SMART" id="SM00153">
    <property type="entry name" value="VHP"/>
    <property type="match status" value="1"/>
</dbReference>
<dbReference type="InterPro" id="IPR003128">
    <property type="entry name" value="Villin_headpiece"/>
</dbReference>
<dbReference type="PROSITE" id="PS51089">
    <property type="entry name" value="HP"/>
    <property type="match status" value="1"/>
</dbReference>
<comment type="subcellular location">
    <subcellularLocation>
        <location evidence="1">Cytoplasm</location>
    </subcellularLocation>
</comment>
<dbReference type="PANTHER" id="PTHR24213:SF17">
    <property type="entry name" value="DEMATIN"/>
    <property type="match status" value="1"/>
</dbReference>
<evidence type="ECO:0000313" key="8">
    <source>
        <dbReference type="Proteomes" id="UP000472262"/>
    </source>
</evidence>
<dbReference type="AlphaFoldDB" id="A0A672RI47"/>
<sequence>GPSAPGSPATSIVVIGYKDLAAIPKDKAILEVERPDLMVYEPHFNISALDCIGLSRSREVRKERIFASKESKEWSEQGSPGGSNMDSTVQLRKISPASKGPMQHFHRPDGQTGTSHSKHDVIIESSKFPAAQPPDPNQPSKIETEYWPCPPSLATMEIEWRKKAAEQGKPIEDDEFEDLTEDAKRLQEQELQKIQSNLGKLILKEEIENSVLIRRKTRSLPDGTNIHLGMSGLPSSLNVPNGDSQSGRMDRGSSLPSILEQKIYPYEMLVVTHRGRSKLPPGVDRTRLERHLSPEEFQSLFGMSITEFDRLSLWKRNDLKKKVSLF</sequence>
<dbReference type="OMA" id="PIGEFDR"/>
<keyword evidence="8" id="KW-1185">Reference proteome</keyword>
<keyword evidence="4" id="KW-0677">Repeat</keyword>
<dbReference type="SUPFAM" id="SSF47050">
    <property type="entry name" value="VHP, Villin headpiece domain"/>
    <property type="match status" value="1"/>
</dbReference>
<dbReference type="InterPro" id="IPR032402">
    <property type="entry name" value="AbLIM_anchor"/>
</dbReference>
<protein>
    <submittedName>
        <fullName evidence="7">Dematin actin binding protein</fullName>
    </submittedName>
</protein>
<dbReference type="GO" id="GO:0015629">
    <property type="term" value="C:actin cytoskeleton"/>
    <property type="evidence" value="ECO:0007669"/>
    <property type="project" value="TreeGrafter"/>
</dbReference>
<organism evidence="7 8">
    <name type="scientific">Sinocyclocheilus grahami</name>
    <name type="common">Dianchi golden-line fish</name>
    <name type="synonym">Barbus grahami</name>
    <dbReference type="NCBI Taxonomy" id="75366"/>
    <lineage>
        <taxon>Eukaryota</taxon>
        <taxon>Metazoa</taxon>
        <taxon>Chordata</taxon>
        <taxon>Craniata</taxon>
        <taxon>Vertebrata</taxon>
        <taxon>Euteleostomi</taxon>
        <taxon>Actinopterygii</taxon>
        <taxon>Neopterygii</taxon>
        <taxon>Teleostei</taxon>
        <taxon>Ostariophysi</taxon>
        <taxon>Cypriniformes</taxon>
        <taxon>Cyprinidae</taxon>
        <taxon>Cyprininae</taxon>
        <taxon>Sinocyclocheilus</taxon>
    </lineage>
</organism>
<dbReference type="PANTHER" id="PTHR24213">
    <property type="entry name" value="ACTIN-BINDING LIM PROTEIN"/>
    <property type="match status" value="1"/>
</dbReference>
<feature type="compositionally biased region" description="Basic and acidic residues" evidence="5">
    <location>
        <begin position="66"/>
        <end position="75"/>
    </location>
</feature>
<dbReference type="GO" id="GO:0005737">
    <property type="term" value="C:cytoplasm"/>
    <property type="evidence" value="ECO:0007669"/>
    <property type="project" value="UniProtKB-SubCell"/>
</dbReference>
<dbReference type="Pfam" id="PF02209">
    <property type="entry name" value="VHP"/>
    <property type="match status" value="1"/>
</dbReference>
<dbReference type="Proteomes" id="UP000472262">
    <property type="component" value="Unassembled WGS sequence"/>
</dbReference>
<dbReference type="InParanoid" id="A0A672RI47"/>
<feature type="region of interest" description="Disordered" evidence="5">
    <location>
        <begin position="66"/>
        <end position="145"/>
    </location>
</feature>
<reference evidence="7" key="1">
    <citation type="submission" date="2025-08" db="UniProtKB">
        <authorList>
            <consortium name="Ensembl"/>
        </authorList>
    </citation>
    <scope>IDENTIFICATION</scope>
</reference>
<keyword evidence="3" id="KW-0597">Phosphoprotein</keyword>
<feature type="compositionally biased region" description="Polar residues" evidence="5">
    <location>
        <begin position="76"/>
        <end position="90"/>
    </location>
</feature>
<feature type="compositionally biased region" description="Polar residues" evidence="5">
    <location>
        <begin position="233"/>
        <end position="247"/>
    </location>
</feature>
<feature type="domain" description="HP" evidence="6">
    <location>
        <begin position="258"/>
        <end position="326"/>
    </location>
</feature>
<evidence type="ECO:0000256" key="5">
    <source>
        <dbReference type="SAM" id="MobiDB-lite"/>
    </source>
</evidence>
<dbReference type="GO" id="GO:0005886">
    <property type="term" value="C:plasma membrane"/>
    <property type="evidence" value="ECO:0007669"/>
    <property type="project" value="TreeGrafter"/>
</dbReference>
<evidence type="ECO:0000256" key="4">
    <source>
        <dbReference type="ARBA" id="ARBA00022737"/>
    </source>
</evidence>
<evidence type="ECO:0000313" key="7">
    <source>
        <dbReference type="Ensembl" id="ENSSGRP00000088301.1"/>
    </source>
</evidence>
<dbReference type="GO" id="GO:0051015">
    <property type="term" value="F:actin filament binding"/>
    <property type="evidence" value="ECO:0007669"/>
    <property type="project" value="TreeGrafter"/>
</dbReference>
<reference evidence="7" key="2">
    <citation type="submission" date="2025-09" db="UniProtKB">
        <authorList>
            <consortium name="Ensembl"/>
        </authorList>
    </citation>
    <scope>IDENTIFICATION</scope>
</reference>
<accession>A0A672RI47</accession>
<name>A0A672RI47_SINGR</name>
<dbReference type="InterPro" id="IPR051618">
    <property type="entry name" value="Actin-binding_LIM"/>
</dbReference>
<dbReference type="InterPro" id="IPR036886">
    <property type="entry name" value="Villin_headpiece_dom_sf"/>
</dbReference>
<feature type="region of interest" description="Disordered" evidence="5">
    <location>
        <begin position="231"/>
        <end position="253"/>
    </location>
</feature>
<dbReference type="Gene3D" id="1.10.950.10">
    <property type="entry name" value="Villin headpiece domain"/>
    <property type="match status" value="1"/>
</dbReference>
<dbReference type="GO" id="GO:0051017">
    <property type="term" value="P:actin filament bundle assembly"/>
    <property type="evidence" value="ECO:0007669"/>
    <property type="project" value="TreeGrafter"/>
</dbReference>
<dbReference type="Ensembl" id="ENSSGRT00000093995.1">
    <property type="protein sequence ID" value="ENSSGRP00000088301.1"/>
    <property type="gene ID" value="ENSSGRG00000044320.1"/>
</dbReference>
<dbReference type="FunFam" id="1.10.950.10:FF:000001">
    <property type="entry name" value="actin-binding LIM protein 1 isoform X2"/>
    <property type="match status" value="1"/>
</dbReference>
<evidence type="ECO:0000256" key="2">
    <source>
        <dbReference type="ARBA" id="ARBA00022490"/>
    </source>
</evidence>
<proteinExistence type="predicted"/>
<evidence type="ECO:0000259" key="6">
    <source>
        <dbReference type="PROSITE" id="PS51089"/>
    </source>
</evidence>